<reference evidence="3 4" key="1">
    <citation type="submission" date="2020-10" db="EMBL/GenBank/DDBJ databases">
        <title>Phylogeny of dyella-like bacteria.</title>
        <authorList>
            <person name="Fu J."/>
        </authorList>
    </citation>
    <scope>NUCLEOTIDE SEQUENCE [LARGE SCALE GENOMIC DNA]</scope>
    <source>
        <strain evidence="3 4">DHOB07</strain>
    </source>
</reference>
<dbReference type="Proteomes" id="UP001620405">
    <property type="component" value="Unassembled WGS sequence"/>
</dbReference>
<evidence type="ECO:0000256" key="2">
    <source>
        <dbReference type="RuleBase" id="RU363072"/>
    </source>
</evidence>
<comment type="caution">
    <text evidence="3">The sequence shown here is derived from an EMBL/GenBank/DDBJ whole genome shotgun (WGS) entry which is preliminary data.</text>
</comment>
<dbReference type="InterPro" id="IPR038673">
    <property type="entry name" value="OprB_sf"/>
</dbReference>
<evidence type="ECO:0000313" key="3">
    <source>
        <dbReference type="EMBL" id="MFK2875318.1"/>
    </source>
</evidence>
<sequence>MRSTSQRRIYRKILTCLLMTALSPIAYADSTDSAPLFVPQWLGAQYTFVDQNQSRIHSPYSGPLSLHPDGSTARSHTFGAYFGVALPWHLQYYFDVEMFKGEGVSNATGLAGLTNGDIIRSGVASLGKRPYVARDYLRWSFPLGGDVVPVERGQDQLPGEEATRHIEVKIGFMAVNDDFDKNRYANSTRTQFMNWSLWNNTTWDFAADTRGYTDGLMIGWIMSGWSLRYGIYRMPVEANGQALEKSLSAANGQQLELTLQPKPDGWALRFLSFYNTGNLGIYQQAIDIAQATGQPPDIHADDQPGRHKFGFGINGELPLADNGDTGLFMRAGWNDGHTESFIFTEVDRLLSGGFQLSGSHWNRSDDRLGVGIAIDGLSRIHSQYLAMGGDGFLLGDGTLHYGPEQIAEVYYSIAVINHLTITPDLQFIRNPGYNRDRGPARFAGLRAHVEF</sequence>
<gene>
    <name evidence="3" type="ORF">ISP13_17460</name>
</gene>
<keyword evidence="4" id="KW-1185">Reference proteome</keyword>
<dbReference type="EMBL" id="JADIKG010000013">
    <property type="protein sequence ID" value="MFK2875318.1"/>
    <property type="molecule type" value="Genomic_DNA"/>
</dbReference>
<proteinExistence type="inferred from homology"/>
<name>A0ABW8IZE4_9GAMM</name>
<protein>
    <submittedName>
        <fullName evidence="3">Carbohydrate porin</fullName>
    </submittedName>
</protein>
<dbReference type="InterPro" id="IPR007049">
    <property type="entry name" value="Carb-sel_porin_OprB"/>
</dbReference>
<keyword evidence="2" id="KW-0732">Signal</keyword>
<comment type="similarity">
    <text evidence="1 2">Belongs to the OprB family.</text>
</comment>
<feature type="signal peptide" evidence="2">
    <location>
        <begin position="1"/>
        <end position="28"/>
    </location>
</feature>
<evidence type="ECO:0000313" key="4">
    <source>
        <dbReference type="Proteomes" id="UP001620405"/>
    </source>
</evidence>
<accession>A0ABW8IZE4</accession>
<dbReference type="Pfam" id="PF04966">
    <property type="entry name" value="OprB"/>
    <property type="match status" value="1"/>
</dbReference>
<evidence type="ECO:0000256" key="1">
    <source>
        <dbReference type="ARBA" id="ARBA00008769"/>
    </source>
</evidence>
<organism evidence="3 4">
    <name type="scientific">Dyella lipolytica</name>
    <dbReference type="NCBI Taxonomy" id="1867835"/>
    <lineage>
        <taxon>Bacteria</taxon>
        <taxon>Pseudomonadati</taxon>
        <taxon>Pseudomonadota</taxon>
        <taxon>Gammaproteobacteria</taxon>
        <taxon>Lysobacterales</taxon>
        <taxon>Rhodanobacteraceae</taxon>
        <taxon>Dyella</taxon>
    </lineage>
</organism>
<dbReference type="Gene3D" id="2.40.160.180">
    <property type="entry name" value="Carbohydrate-selective porin OprB"/>
    <property type="match status" value="1"/>
</dbReference>
<feature type="chain" id="PRO_5044983772" evidence="2">
    <location>
        <begin position="29"/>
        <end position="451"/>
    </location>
</feature>